<sequence>MSFIIRKALFTDVTAIVQLERAHVDDELSGSDNQLHAHSFTKSEVGQLINQHWFMVAEEQGQIIGYVMAARWSFFSAQPLYRHIIQKIKFAELAGQALSTTNSCQYGPVWIQESKRGQGVFAALVSELKKQVNTSFPFMVTYVAADNARSLAAHQQKAAMTQIDQFRFEQRDYCLLATSTADVIS</sequence>
<proteinExistence type="predicted"/>
<dbReference type="RefSeq" id="WP_124018042.1">
    <property type="nucleotide sequence ID" value="NZ_JBDPZN010000008.1"/>
</dbReference>
<feature type="domain" description="N-acetyltransferase" evidence="1">
    <location>
        <begin position="51"/>
        <end position="155"/>
    </location>
</feature>
<keyword evidence="2" id="KW-0012">Acyltransferase</keyword>
<comment type="caution">
    <text evidence="2">The sequence shown here is derived from an EMBL/GenBank/DDBJ whole genome shotgun (WGS) entry which is preliminary data.</text>
</comment>
<name>A0ABV0FVC0_9GAMM</name>
<dbReference type="SUPFAM" id="SSF55729">
    <property type="entry name" value="Acyl-CoA N-acyltransferases (Nat)"/>
    <property type="match status" value="1"/>
</dbReference>
<organism evidence="2 3">
    <name type="scientific">Shewanella vesiculosa</name>
    <dbReference type="NCBI Taxonomy" id="518738"/>
    <lineage>
        <taxon>Bacteria</taxon>
        <taxon>Pseudomonadati</taxon>
        <taxon>Pseudomonadota</taxon>
        <taxon>Gammaproteobacteria</taxon>
        <taxon>Alteromonadales</taxon>
        <taxon>Shewanellaceae</taxon>
        <taxon>Shewanella</taxon>
    </lineage>
</organism>
<keyword evidence="3" id="KW-1185">Reference proteome</keyword>
<gene>
    <name evidence="2" type="ORF">ABHN84_16605</name>
</gene>
<reference evidence="2 3" key="1">
    <citation type="submission" date="2024-05" db="EMBL/GenBank/DDBJ databases">
        <title>Genome sequencing of Marine Estuary Bacteria, Shewanella vesiculosa and S. baltica, and Pseudomonas syringae.</title>
        <authorList>
            <person name="Gurung A."/>
            <person name="Maclea K.S."/>
        </authorList>
    </citation>
    <scope>NUCLEOTIDE SEQUENCE [LARGE SCALE GENOMIC DNA]</scope>
    <source>
        <strain evidence="2 3">1A</strain>
    </source>
</reference>
<dbReference type="Proteomes" id="UP001477278">
    <property type="component" value="Unassembled WGS sequence"/>
</dbReference>
<evidence type="ECO:0000259" key="1">
    <source>
        <dbReference type="Pfam" id="PF00583"/>
    </source>
</evidence>
<dbReference type="EC" id="2.3.1.-" evidence="2"/>
<dbReference type="InterPro" id="IPR016181">
    <property type="entry name" value="Acyl_CoA_acyltransferase"/>
</dbReference>
<dbReference type="Gene3D" id="3.40.630.30">
    <property type="match status" value="1"/>
</dbReference>
<keyword evidence="2" id="KW-0808">Transferase</keyword>
<dbReference type="InterPro" id="IPR000182">
    <property type="entry name" value="GNAT_dom"/>
</dbReference>
<dbReference type="GO" id="GO:0016746">
    <property type="term" value="F:acyltransferase activity"/>
    <property type="evidence" value="ECO:0007669"/>
    <property type="project" value="UniProtKB-KW"/>
</dbReference>
<accession>A0ABV0FVC0</accession>
<protein>
    <submittedName>
        <fullName evidence="2">GNAT family N-acetyltransferase</fullName>
        <ecNumber evidence="2">2.3.1.-</ecNumber>
    </submittedName>
</protein>
<dbReference type="Pfam" id="PF00583">
    <property type="entry name" value="Acetyltransf_1"/>
    <property type="match status" value="1"/>
</dbReference>
<evidence type="ECO:0000313" key="2">
    <source>
        <dbReference type="EMBL" id="MEO3683896.1"/>
    </source>
</evidence>
<dbReference type="EMBL" id="JBDPZN010000008">
    <property type="protein sequence ID" value="MEO3683896.1"/>
    <property type="molecule type" value="Genomic_DNA"/>
</dbReference>
<evidence type="ECO:0000313" key="3">
    <source>
        <dbReference type="Proteomes" id="UP001477278"/>
    </source>
</evidence>